<evidence type="ECO:0008006" key="3">
    <source>
        <dbReference type="Google" id="ProtNLM"/>
    </source>
</evidence>
<dbReference type="Proteomes" id="UP001160148">
    <property type="component" value="Unassembled WGS sequence"/>
</dbReference>
<sequence>MMTYRTSLAKTFMNICYGSFSGNRATNYGTQNYENSISAITGTSTHELTIGFNYYCPYRFSSSSFLYLDSLVGEDSSVEIKCPMCARDPNKVNKQK</sequence>
<name>A0AAV0W8Y5_9HEMI</name>
<evidence type="ECO:0000313" key="1">
    <source>
        <dbReference type="EMBL" id="CAI6352295.1"/>
    </source>
</evidence>
<gene>
    <name evidence="1" type="ORF">MEUPH1_LOCUS8556</name>
</gene>
<dbReference type="EMBL" id="CARXXK010000001">
    <property type="protein sequence ID" value="CAI6352295.1"/>
    <property type="molecule type" value="Genomic_DNA"/>
</dbReference>
<keyword evidence="2" id="KW-1185">Reference proteome</keyword>
<evidence type="ECO:0000313" key="2">
    <source>
        <dbReference type="Proteomes" id="UP001160148"/>
    </source>
</evidence>
<protein>
    <recommendedName>
        <fullName evidence="3">DNA-directed DNA polymerase</fullName>
    </recommendedName>
</protein>
<dbReference type="AlphaFoldDB" id="A0AAV0W8Y5"/>
<comment type="caution">
    <text evidence="1">The sequence shown here is derived from an EMBL/GenBank/DDBJ whole genome shotgun (WGS) entry which is preliminary data.</text>
</comment>
<organism evidence="1 2">
    <name type="scientific">Macrosiphum euphorbiae</name>
    <name type="common">potato aphid</name>
    <dbReference type="NCBI Taxonomy" id="13131"/>
    <lineage>
        <taxon>Eukaryota</taxon>
        <taxon>Metazoa</taxon>
        <taxon>Ecdysozoa</taxon>
        <taxon>Arthropoda</taxon>
        <taxon>Hexapoda</taxon>
        <taxon>Insecta</taxon>
        <taxon>Pterygota</taxon>
        <taxon>Neoptera</taxon>
        <taxon>Paraneoptera</taxon>
        <taxon>Hemiptera</taxon>
        <taxon>Sternorrhyncha</taxon>
        <taxon>Aphidomorpha</taxon>
        <taxon>Aphidoidea</taxon>
        <taxon>Aphididae</taxon>
        <taxon>Macrosiphini</taxon>
        <taxon>Macrosiphum</taxon>
    </lineage>
</organism>
<accession>A0AAV0W8Y5</accession>
<reference evidence="1 2" key="1">
    <citation type="submission" date="2023-01" db="EMBL/GenBank/DDBJ databases">
        <authorList>
            <person name="Whitehead M."/>
        </authorList>
    </citation>
    <scope>NUCLEOTIDE SEQUENCE [LARGE SCALE GENOMIC DNA]</scope>
</reference>
<proteinExistence type="predicted"/>